<dbReference type="Proteomes" id="UP000001935">
    <property type="component" value="Chromosome"/>
</dbReference>
<dbReference type="CDD" id="cd06261">
    <property type="entry name" value="TM_PBP2"/>
    <property type="match status" value="1"/>
</dbReference>
<dbReference type="Gene3D" id="1.20.58.370">
    <property type="entry name" value="MalF N-terminal region-like"/>
    <property type="match status" value="1"/>
</dbReference>
<dbReference type="Gene3D" id="1.10.3720.10">
    <property type="entry name" value="MetI-like"/>
    <property type="match status" value="1"/>
</dbReference>
<evidence type="ECO:0000256" key="2">
    <source>
        <dbReference type="ARBA" id="ARBA00022448"/>
    </source>
</evidence>
<protein>
    <submittedName>
        <fullName evidence="9">Carbohydrate ABC transporter membrane protein 1, CUT1 family</fullName>
    </submittedName>
</protein>
<feature type="transmembrane region" description="Helical" evidence="7">
    <location>
        <begin position="274"/>
        <end position="296"/>
    </location>
</feature>
<dbReference type="PROSITE" id="PS50928">
    <property type="entry name" value="ABC_TM1"/>
    <property type="match status" value="1"/>
</dbReference>
<feature type="transmembrane region" description="Helical" evidence="7">
    <location>
        <begin position="490"/>
        <end position="512"/>
    </location>
</feature>
<evidence type="ECO:0000313" key="10">
    <source>
        <dbReference type="Proteomes" id="UP000001935"/>
    </source>
</evidence>
<accession>Q2IH44</accession>
<dbReference type="InterPro" id="IPR035277">
    <property type="entry name" value="MalF_N"/>
</dbReference>
<dbReference type="OrthoDB" id="9785347at2"/>
<keyword evidence="4 7" id="KW-0812">Transmembrane</keyword>
<organism evidence="9 10">
    <name type="scientific">Anaeromyxobacter dehalogenans (strain 2CP-C)</name>
    <dbReference type="NCBI Taxonomy" id="290397"/>
    <lineage>
        <taxon>Bacteria</taxon>
        <taxon>Pseudomonadati</taxon>
        <taxon>Myxococcota</taxon>
        <taxon>Myxococcia</taxon>
        <taxon>Myxococcales</taxon>
        <taxon>Cystobacterineae</taxon>
        <taxon>Anaeromyxobacteraceae</taxon>
        <taxon>Anaeromyxobacter</taxon>
    </lineage>
</organism>
<evidence type="ECO:0000256" key="5">
    <source>
        <dbReference type="ARBA" id="ARBA00022989"/>
    </source>
</evidence>
<evidence type="ECO:0000256" key="6">
    <source>
        <dbReference type="ARBA" id="ARBA00023136"/>
    </source>
</evidence>
<keyword evidence="2 7" id="KW-0813">Transport</keyword>
<evidence type="ECO:0000256" key="7">
    <source>
        <dbReference type="RuleBase" id="RU363032"/>
    </source>
</evidence>
<dbReference type="InterPro" id="IPR035906">
    <property type="entry name" value="MetI-like_sf"/>
</dbReference>
<comment type="subcellular location">
    <subcellularLocation>
        <location evidence="1 7">Cell membrane</location>
        <topology evidence="1 7">Multi-pass membrane protein</topology>
    </subcellularLocation>
</comment>
<feature type="transmembrane region" description="Helical" evidence="7">
    <location>
        <begin position="381"/>
        <end position="401"/>
    </location>
</feature>
<evidence type="ECO:0000313" key="9">
    <source>
        <dbReference type="EMBL" id="ABC83899.1"/>
    </source>
</evidence>
<feature type="transmembrane region" description="Helical" evidence="7">
    <location>
        <begin position="342"/>
        <end position="369"/>
    </location>
</feature>
<dbReference type="SUPFAM" id="SSF160964">
    <property type="entry name" value="MalF N-terminal region-like"/>
    <property type="match status" value="1"/>
</dbReference>
<dbReference type="SUPFAM" id="SSF161098">
    <property type="entry name" value="MetI-like"/>
    <property type="match status" value="1"/>
</dbReference>
<feature type="transmembrane region" description="Helical" evidence="7">
    <location>
        <begin position="210"/>
        <end position="230"/>
    </location>
</feature>
<dbReference type="GO" id="GO:0005886">
    <property type="term" value="C:plasma membrane"/>
    <property type="evidence" value="ECO:0007669"/>
    <property type="project" value="UniProtKB-SubCell"/>
</dbReference>
<dbReference type="AlphaFoldDB" id="Q2IH44"/>
<dbReference type="STRING" id="290397.Adeh_4135"/>
<dbReference type="RefSeq" id="WP_011423181.1">
    <property type="nucleotide sequence ID" value="NC_007760.1"/>
</dbReference>
<dbReference type="GO" id="GO:0055085">
    <property type="term" value="P:transmembrane transport"/>
    <property type="evidence" value="ECO:0007669"/>
    <property type="project" value="InterPro"/>
</dbReference>
<comment type="similarity">
    <text evidence="7">Belongs to the binding-protein-dependent transport system permease family.</text>
</comment>
<feature type="transmembrane region" description="Helical" evidence="7">
    <location>
        <begin position="434"/>
        <end position="457"/>
    </location>
</feature>
<dbReference type="PANTHER" id="PTHR30193:SF41">
    <property type="entry name" value="DIACETYLCHITOBIOSE UPTAKE SYSTEM PERMEASE PROTEIN NGCF"/>
    <property type="match status" value="1"/>
</dbReference>
<feature type="transmembrane region" description="Helical" evidence="7">
    <location>
        <begin position="181"/>
        <end position="198"/>
    </location>
</feature>
<keyword evidence="6 7" id="KW-0472">Membrane</keyword>
<gene>
    <name evidence="9" type="ordered locus">Adeh_4135</name>
</gene>
<evidence type="ECO:0000256" key="1">
    <source>
        <dbReference type="ARBA" id="ARBA00004651"/>
    </source>
</evidence>
<dbReference type="EMBL" id="CP000251">
    <property type="protein sequence ID" value="ABC83899.1"/>
    <property type="molecule type" value="Genomic_DNA"/>
</dbReference>
<evidence type="ECO:0000259" key="8">
    <source>
        <dbReference type="PROSITE" id="PS50928"/>
    </source>
</evidence>
<dbReference type="InterPro" id="IPR051393">
    <property type="entry name" value="ABC_transporter_permease"/>
</dbReference>
<keyword evidence="5 7" id="KW-1133">Transmembrane helix</keyword>
<feature type="domain" description="ABC transmembrane type-1" evidence="8">
    <location>
        <begin position="346"/>
        <end position="559"/>
    </location>
</feature>
<dbReference type="PANTHER" id="PTHR30193">
    <property type="entry name" value="ABC TRANSPORTER PERMEASE PROTEIN"/>
    <property type="match status" value="1"/>
</dbReference>
<keyword evidence="3" id="KW-1003">Cell membrane</keyword>
<reference evidence="9" key="1">
    <citation type="submission" date="2006-01" db="EMBL/GenBank/DDBJ databases">
        <title>Complete sequence of Anaeromyxobacter dehalogenans 2CP-C.</title>
        <authorList>
            <consortium name="US DOE Joint Genome Institute"/>
            <person name="Copeland A."/>
            <person name="Lucas S."/>
            <person name="Lapidus A."/>
            <person name="Barry K."/>
            <person name="Detter J.C."/>
            <person name="Glavina T."/>
            <person name="Hammon N."/>
            <person name="Israni S."/>
            <person name="Pitluck S."/>
            <person name="Brettin T."/>
            <person name="Bruce D."/>
            <person name="Han C."/>
            <person name="Tapia R."/>
            <person name="Gilna P."/>
            <person name="Kiss H."/>
            <person name="Schmutz J."/>
            <person name="Larimer F."/>
            <person name="Land M."/>
            <person name="Kyrpides N."/>
            <person name="Anderson I."/>
            <person name="Sanford R.A."/>
            <person name="Ritalahti K.M."/>
            <person name="Thomas H.S."/>
            <person name="Kirby J.R."/>
            <person name="Zhulin I.B."/>
            <person name="Loeffler F.E."/>
            <person name="Richardson P."/>
        </authorList>
    </citation>
    <scope>NUCLEOTIDE SEQUENCE</scope>
    <source>
        <strain evidence="9">2CP-C</strain>
    </source>
</reference>
<dbReference type="KEGG" id="ade:Adeh_4135"/>
<evidence type="ECO:0000256" key="4">
    <source>
        <dbReference type="ARBA" id="ARBA00022692"/>
    </source>
</evidence>
<dbReference type="eggNOG" id="COG1175">
    <property type="taxonomic scope" value="Bacteria"/>
</dbReference>
<dbReference type="Pfam" id="PF00528">
    <property type="entry name" value="BPD_transp_1"/>
    <property type="match status" value="1"/>
</dbReference>
<evidence type="ECO:0000256" key="3">
    <source>
        <dbReference type="ARBA" id="ARBA00022475"/>
    </source>
</evidence>
<name>Q2IH44_ANADE</name>
<feature type="transmembrane region" description="Helical" evidence="7">
    <location>
        <begin position="242"/>
        <end position="262"/>
    </location>
</feature>
<feature type="transmembrane region" description="Helical" evidence="7">
    <location>
        <begin position="538"/>
        <end position="558"/>
    </location>
</feature>
<sequence>MTRPASHWPRALAGLAAGLAIAVALSWAWLRAASAGGYEERARAEAVGAVTQLAKAVEQAGAEGDAARAALTAWQAGQPAGTVARLVIVSGARLEGSTDPRDVGERAAPRRLQRDEKWAYDQAQRLRGVVMENAEQGFARAEVEVERLEGRYALGAPVRKDGAVVGAVEVDRPAKPPPAPPGAPAALAAVALPLLAFLPLRRAAARRGPAVAAALALYAAGVGGFAAWALRLAGGSGEGVRALALSAALGLALLLFVALGGAGRAGAALRRHRVAYAYAVPAMIGMLVLVFFPFLYGVVLSFTGQTIYNTSAPLTEIWVGLQNYVEILRTFAFRMPDGSPSFYWTLAFNVIWTVTNVAIGVSVGLVLALILNTRGLAFRPIYRVLLILPWAMPNYITALIWRGMFHRQFGVVNYARMLFGLEPLSWFDQPFTSYLTALATNGWLSFPFMMVVSLGALQSIPADLYEAARVDGATRWQQFKAITLPSLKPALVPAVILSVVWTFNMFNIIFLVTGGEPNGTTEILITQAYKYAFQQYRYGYAAAYSTVIFLILLAYGVFQNRVTRATEGI</sequence>
<proteinExistence type="inferred from homology"/>
<dbReference type="InterPro" id="IPR000515">
    <property type="entry name" value="MetI-like"/>
</dbReference>
<dbReference type="HOGENOM" id="CLU_403204_0_0_7"/>